<name>A0A8S1H8A9_9PELO</name>
<gene>
    <name evidence="2" type="ORF">CAUJ_LOCUS8168</name>
</gene>
<keyword evidence="1" id="KW-0812">Transmembrane</keyword>
<keyword evidence="1" id="KW-1133">Transmembrane helix</keyword>
<reference evidence="2" key="1">
    <citation type="submission" date="2020-10" db="EMBL/GenBank/DDBJ databases">
        <authorList>
            <person name="Kikuchi T."/>
        </authorList>
    </citation>
    <scope>NUCLEOTIDE SEQUENCE</scope>
    <source>
        <strain evidence="2">NKZ352</strain>
    </source>
</reference>
<dbReference type="AlphaFoldDB" id="A0A8S1H8A9"/>
<proteinExistence type="predicted"/>
<evidence type="ECO:0000256" key="1">
    <source>
        <dbReference type="SAM" id="Phobius"/>
    </source>
</evidence>
<feature type="transmembrane region" description="Helical" evidence="1">
    <location>
        <begin position="64"/>
        <end position="83"/>
    </location>
</feature>
<keyword evidence="3" id="KW-1185">Reference proteome</keyword>
<feature type="transmembrane region" description="Helical" evidence="1">
    <location>
        <begin position="29"/>
        <end position="52"/>
    </location>
</feature>
<organism evidence="2 3">
    <name type="scientific">Caenorhabditis auriculariae</name>
    <dbReference type="NCBI Taxonomy" id="2777116"/>
    <lineage>
        <taxon>Eukaryota</taxon>
        <taxon>Metazoa</taxon>
        <taxon>Ecdysozoa</taxon>
        <taxon>Nematoda</taxon>
        <taxon>Chromadorea</taxon>
        <taxon>Rhabditida</taxon>
        <taxon>Rhabditina</taxon>
        <taxon>Rhabditomorpha</taxon>
        <taxon>Rhabditoidea</taxon>
        <taxon>Rhabditidae</taxon>
        <taxon>Peloderinae</taxon>
        <taxon>Caenorhabditis</taxon>
    </lineage>
</organism>
<evidence type="ECO:0000313" key="3">
    <source>
        <dbReference type="Proteomes" id="UP000835052"/>
    </source>
</evidence>
<feature type="transmembrane region" description="Helical" evidence="1">
    <location>
        <begin position="95"/>
        <end position="116"/>
    </location>
</feature>
<dbReference type="EMBL" id="CAJGYM010000026">
    <property type="protein sequence ID" value="CAD6192249.1"/>
    <property type="molecule type" value="Genomic_DNA"/>
</dbReference>
<comment type="caution">
    <text evidence="2">The sequence shown here is derived from an EMBL/GenBank/DDBJ whole genome shotgun (WGS) entry which is preliminary data.</text>
</comment>
<protein>
    <submittedName>
        <fullName evidence="2">Uncharacterized protein</fullName>
    </submittedName>
</protein>
<accession>A0A8S1H8A9</accession>
<dbReference type="Proteomes" id="UP000835052">
    <property type="component" value="Unassembled WGS sequence"/>
</dbReference>
<sequence>MNGSSLPSAFVTRRKECKEPKLLFESYGVKALCGIITVAYLLSFVFIDSYVLRMVTTKPKEAELCLWLLLCGVAVVLLAQLGLRRNNPFMLLPLFMAQILVISTYGFAALHALYKVSEKIEVFSENQIIHLAAMLIFAWVVFALQLYGLYVVFQCLRFLHQYKKTLEYNARQDLIDEVMRDMGDDIVIFDKTDSLRGTSRKSSKQVKFSESFPKILNF</sequence>
<evidence type="ECO:0000313" key="2">
    <source>
        <dbReference type="EMBL" id="CAD6192249.1"/>
    </source>
</evidence>
<keyword evidence="1" id="KW-0472">Membrane</keyword>
<feature type="transmembrane region" description="Helical" evidence="1">
    <location>
        <begin position="128"/>
        <end position="153"/>
    </location>
</feature>